<name>A0AAV9AU86_ACOGR</name>
<keyword evidence="1" id="KW-0489">Methyltransferase</keyword>
<evidence type="ECO:0000256" key="2">
    <source>
        <dbReference type="ARBA" id="ARBA00022679"/>
    </source>
</evidence>
<feature type="domain" description="Sterol methyltransferase C-terminal" evidence="3">
    <location>
        <begin position="171"/>
        <end position="204"/>
    </location>
</feature>
<reference evidence="4" key="1">
    <citation type="journal article" date="2023" name="Nat. Commun.">
        <title>Diploid and tetraploid genomes of Acorus and the evolution of monocots.</title>
        <authorList>
            <person name="Ma L."/>
            <person name="Liu K.W."/>
            <person name="Li Z."/>
            <person name="Hsiao Y.Y."/>
            <person name="Qi Y."/>
            <person name="Fu T."/>
            <person name="Tang G.D."/>
            <person name="Zhang D."/>
            <person name="Sun W.H."/>
            <person name="Liu D.K."/>
            <person name="Li Y."/>
            <person name="Chen G.Z."/>
            <person name="Liu X.D."/>
            <person name="Liao X.Y."/>
            <person name="Jiang Y.T."/>
            <person name="Yu X."/>
            <person name="Hao Y."/>
            <person name="Huang J."/>
            <person name="Zhao X.W."/>
            <person name="Ke S."/>
            <person name="Chen Y.Y."/>
            <person name="Wu W.L."/>
            <person name="Hsu J.L."/>
            <person name="Lin Y.F."/>
            <person name="Huang M.D."/>
            <person name="Li C.Y."/>
            <person name="Huang L."/>
            <person name="Wang Z.W."/>
            <person name="Zhao X."/>
            <person name="Zhong W.Y."/>
            <person name="Peng D.H."/>
            <person name="Ahmad S."/>
            <person name="Lan S."/>
            <person name="Zhang J.S."/>
            <person name="Tsai W.C."/>
            <person name="Van de Peer Y."/>
            <person name="Liu Z.J."/>
        </authorList>
    </citation>
    <scope>NUCLEOTIDE SEQUENCE</scope>
    <source>
        <strain evidence="4">SCP</strain>
    </source>
</reference>
<dbReference type="GO" id="GO:0003838">
    <property type="term" value="F:sterol 24-C-methyltransferase activity"/>
    <property type="evidence" value="ECO:0007669"/>
    <property type="project" value="TreeGrafter"/>
</dbReference>
<dbReference type="Pfam" id="PF08498">
    <property type="entry name" value="Sterol_MT_C"/>
    <property type="match status" value="1"/>
</dbReference>
<dbReference type="PANTHER" id="PTHR44068">
    <property type="entry name" value="ZGC:194242"/>
    <property type="match status" value="1"/>
</dbReference>
<dbReference type="EMBL" id="JAUJYN010000007">
    <property type="protein sequence ID" value="KAK1267708.1"/>
    <property type="molecule type" value="Genomic_DNA"/>
</dbReference>
<protein>
    <submittedName>
        <fullName evidence="4">Cycloartenol-C-24-methyltransferase</fullName>
    </submittedName>
</protein>
<dbReference type="GO" id="GO:0016126">
    <property type="term" value="P:sterol biosynthetic process"/>
    <property type="evidence" value="ECO:0007669"/>
    <property type="project" value="TreeGrafter"/>
</dbReference>
<keyword evidence="5" id="KW-1185">Reference proteome</keyword>
<keyword evidence="2" id="KW-0808">Transferase</keyword>
<evidence type="ECO:0000259" key="3">
    <source>
        <dbReference type="Pfam" id="PF08498"/>
    </source>
</evidence>
<dbReference type="InterPro" id="IPR050447">
    <property type="entry name" value="Erg6_SMT_methyltransf"/>
</dbReference>
<evidence type="ECO:0000256" key="1">
    <source>
        <dbReference type="ARBA" id="ARBA00022603"/>
    </source>
</evidence>
<dbReference type="PANTHER" id="PTHR44068:SF1">
    <property type="entry name" value="HYPOTHETICAL LOC100005854"/>
    <property type="match status" value="1"/>
</dbReference>
<evidence type="ECO:0000313" key="4">
    <source>
        <dbReference type="EMBL" id="KAK1267708.1"/>
    </source>
</evidence>
<dbReference type="GO" id="GO:0032259">
    <property type="term" value="P:methylation"/>
    <property type="evidence" value="ECO:0007669"/>
    <property type="project" value="UniProtKB-KW"/>
</dbReference>
<dbReference type="InterPro" id="IPR013705">
    <property type="entry name" value="Sterol_MeTrfase_C"/>
</dbReference>
<proteinExistence type="predicted"/>
<dbReference type="Proteomes" id="UP001179952">
    <property type="component" value="Unassembled WGS sequence"/>
</dbReference>
<accession>A0AAV9AU86</accession>
<reference evidence="4" key="2">
    <citation type="submission" date="2023-06" db="EMBL/GenBank/DDBJ databases">
        <authorList>
            <person name="Ma L."/>
            <person name="Liu K.-W."/>
            <person name="Li Z."/>
            <person name="Hsiao Y.-Y."/>
            <person name="Qi Y."/>
            <person name="Fu T."/>
            <person name="Tang G."/>
            <person name="Zhang D."/>
            <person name="Sun W.-H."/>
            <person name="Liu D.-K."/>
            <person name="Li Y."/>
            <person name="Chen G.-Z."/>
            <person name="Liu X.-D."/>
            <person name="Liao X.-Y."/>
            <person name="Jiang Y.-T."/>
            <person name="Yu X."/>
            <person name="Hao Y."/>
            <person name="Huang J."/>
            <person name="Zhao X.-W."/>
            <person name="Ke S."/>
            <person name="Chen Y.-Y."/>
            <person name="Wu W.-L."/>
            <person name="Hsu J.-L."/>
            <person name="Lin Y.-F."/>
            <person name="Huang M.-D."/>
            <person name="Li C.-Y."/>
            <person name="Huang L."/>
            <person name="Wang Z.-W."/>
            <person name="Zhao X."/>
            <person name="Zhong W.-Y."/>
            <person name="Peng D.-H."/>
            <person name="Ahmad S."/>
            <person name="Lan S."/>
            <person name="Zhang J.-S."/>
            <person name="Tsai W.-C."/>
            <person name="Van De Peer Y."/>
            <person name="Liu Z.-J."/>
        </authorList>
    </citation>
    <scope>NUCLEOTIDE SEQUENCE</scope>
    <source>
        <strain evidence="4">SCP</strain>
        <tissue evidence="4">Leaves</tissue>
    </source>
</reference>
<evidence type="ECO:0000313" key="5">
    <source>
        <dbReference type="Proteomes" id="UP001179952"/>
    </source>
</evidence>
<sequence length="213" mass="23646">MIINREKSKTTRHLFLECSYAEDCWRVGEEEIVCLVYQIMPSLLPSNNNGQQVRRTTGNIYVVTDGSVKSHVESGGSCVLDVGLVGHSEKLLDSVTGLNNNEYQITRGEVIWESDLASESPVHWYLPLDTSHFSLSSFRMTSVGRFITKTLVHDGPPLALLIFSISLDKFITNTLEFVGLAPKGSQRVSSFLEKAADGFVKGGRLVKEIIQTH</sequence>
<comment type="caution">
    <text evidence="4">The sequence shown here is derived from an EMBL/GenBank/DDBJ whole genome shotgun (WGS) entry which is preliminary data.</text>
</comment>
<dbReference type="AlphaFoldDB" id="A0AAV9AU86"/>
<dbReference type="GO" id="GO:0005783">
    <property type="term" value="C:endoplasmic reticulum"/>
    <property type="evidence" value="ECO:0007669"/>
    <property type="project" value="TreeGrafter"/>
</dbReference>
<organism evidence="4 5">
    <name type="scientific">Acorus gramineus</name>
    <name type="common">Dwarf sweet flag</name>
    <dbReference type="NCBI Taxonomy" id="55184"/>
    <lineage>
        <taxon>Eukaryota</taxon>
        <taxon>Viridiplantae</taxon>
        <taxon>Streptophyta</taxon>
        <taxon>Embryophyta</taxon>
        <taxon>Tracheophyta</taxon>
        <taxon>Spermatophyta</taxon>
        <taxon>Magnoliopsida</taxon>
        <taxon>Liliopsida</taxon>
        <taxon>Acoraceae</taxon>
        <taxon>Acorus</taxon>
    </lineage>
</organism>
<gene>
    <name evidence="4" type="ORF">QJS04_geneDACA015608</name>
</gene>